<organism evidence="9 10">
    <name type="scientific">Papio anubis</name>
    <name type="common">Olive baboon</name>
    <dbReference type="NCBI Taxonomy" id="9555"/>
    <lineage>
        <taxon>Eukaryota</taxon>
        <taxon>Metazoa</taxon>
        <taxon>Chordata</taxon>
        <taxon>Craniata</taxon>
        <taxon>Vertebrata</taxon>
        <taxon>Euteleostomi</taxon>
        <taxon>Mammalia</taxon>
        <taxon>Eutheria</taxon>
        <taxon>Euarchontoglires</taxon>
        <taxon>Primates</taxon>
        <taxon>Haplorrhini</taxon>
        <taxon>Catarrhini</taxon>
        <taxon>Cercopithecidae</taxon>
        <taxon>Cercopithecinae</taxon>
        <taxon>Papio</taxon>
    </lineage>
</organism>
<proteinExistence type="predicted"/>
<dbReference type="Bgee" id="ENSPANG00000034285">
    <property type="expression patterns" value="Expressed in prefrontal cortex and 65 other cell types or tissues"/>
</dbReference>
<sequence length="250" mass="27652">MPGRWRWQPDMHPARKLLSLLFLILMGTELTQDSAAPCSLLRSSKGSTRGCLAAIVIWRGKSESRIAKSPGIFGGGRTLVLPPTHTPERHILPLGITLPLGAPERGGGDCAAETGKGSQRTGQLGALLAYCVGLGGLWPHARQEVLPTNPEESWQVYSSAQDSEGRCICTVVAPQQTMCSRDARTKQLRQLLEKVQNMSQSIEVLDRRTQRDLQYVEKMENQMKGLESKFKQVEESHKQHLARQFKLVGS</sequence>
<dbReference type="PANTHER" id="PTHR23192:SF34">
    <property type="entry name" value="NOELIN"/>
    <property type="match status" value="1"/>
</dbReference>
<dbReference type="Pfam" id="PF12308">
    <property type="entry name" value="Noelin-1"/>
    <property type="match status" value="1"/>
</dbReference>
<dbReference type="InterPro" id="IPR022082">
    <property type="entry name" value="Noelin_dom"/>
</dbReference>
<evidence type="ECO:0000256" key="6">
    <source>
        <dbReference type="SAM" id="Coils"/>
    </source>
</evidence>
<gene>
    <name evidence="9" type="primary">OLFM1</name>
</gene>
<feature type="coiled-coil region" evidence="6">
    <location>
        <begin position="188"/>
        <end position="243"/>
    </location>
</feature>
<evidence type="ECO:0000256" key="5">
    <source>
        <dbReference type="ARBA" id="ARBA00034103"/>
    </source>
</evidence>
<keyword evidence="3" id="KW-1015">Disulfide bond</keyword>
<keyword evidence="6" id="KW-0175">Coiled coil</keyword>
<dbReference type="Proteomes" id="UP000028761">
    <property type="component" value="Chromosome 13"/>
</dbReference>
<dbReference type="InterPro" id="IPR050605">
    <property type="entry name" value="Olfactomedin-like_domain"/>
</dbReference>
<accession>A0A2I3MGG9</accession>
<evidence type="ECO:0000256" key="2">
    <source>
        <dbReference type="ARBA" id="ARBA00023018"/>
    </source>
</evidence>
<dbReference type="GO" id="GO:0007165">
    <property type="term" value="P:signal transduction"/>
    <property type="evidence" value="ECO:0007669"/>
    <property type="project" value="TreeGrafter"/>
</dbReference>
<name>A0A2I3MGG9_PAPAN</name>
<feature type="chain" id="PRO_5035299829" evidence="7">
    <location>
        <begin position="36"/>
        <end position="250"/>
    </location>
</feature>
<dbReference type="GeneTree" id="ENSGT00940000156959"/>
<feature type="domain" description="Noelin" evidence="8">
    <location>
        <begin position="149"/>
        <end position="246"/>
    </location>
</feature>
<evidence type="ECO:0000256" key="4">
    <source>
        <dbReference type="ARBA" id="ARBA00023180"/>
    </source>
</evidence>
<keyword evidence="4" id="KW-0325">Glycoprotein</keyword>
<dbReference type="GO" id="GO:0005615">
    <property type="term" value="C:extracellular space"/>
    <property type="evidence" value="ECO:0007669"/>
    <property type="project" value="TreeGrafter"/>
</dbReference>
<keyword evidence="1 7" id="KW-0732">Signal</keyword>
<keyword evidence="2" id="KW-0770">Synapse</keyword>
<feature type="signal peptide" evidence="7">
    <location>
        <begin position="1"/>
        <end position="35"/>
    </location>
</feature>
<comment type="subcellular location">
    <subcellularLocation>
        <location evidence="5">Synapse</location>
    </subcellularLocation>
</comment>
<evidence type="ECO:0000313" key="10">
    <source>
        <dbReference type="Proteomes" id="UP000028761"/>
    </source>
</evidence>
<dbReference type="GO" id="GO:0045202">
    <property type="term" value="C:synapse"/>
    <property type="evidence" value="ECO:0007669"/>
    <property type="project" value="UniProtKB-SubCell"/>
</dbReference>
<protein>
    <submittedName>
        <fullName evidence="9">Olfactomedin 1</fullName>
    </submittedName>
</protein>
<evidence type="ECO:0000256" key="3">
    <source>
        <dbReference type="ARBA" id="ARBA00023157"/>
    </source>
</evidence>
<evidence type="ECO:0000256" key="7">
    <source>
        <dbReference type="SAM" id="SignalP"/>
    </source>
</evidence>
<evidence type="ECO:0000256" key="1">
    <source>
        <dbReference type="ARBA" id="ARBA00022729"/>
    </source>
</evidence>
<evidence type="ECO:0000313" key="9">
    <source>
        <dbReference type="Ensembl" id="ENSPANP00000034801.2"/>
    </source>
</evidence>
<evidence type="ECO:0000259" key="8">
    <source>
        <dbReference type="Pfam" id="PF12308"/>
    </source>
</evidence>
<reference evidence="9" key="2">
    <citation type="submission" date="2025-08" db="UniProtKB">
        <authorList>
            <consortium name="Ensembl"/>
        </authorList>
    </citation>
    <scope>IDENTIFICATION</scope>
</reference>
<dbReference type="PANTHER" id="PTHR23192">
    <property type="entry name" value="OLFACTOMEDIN-RELATED"/>
    <property type="match status" value="1"/>
</dbReference>
<dbReference type="Ensembl" id="ENSPANT00000040476.2">
    <property type="protein sequence ID" value="ENSPANP00000034801.2"/>
    <property type="gene ID" value="ENSPANG00000034285.2"/>
</dbReference>
<dbReference type="AlphaFoldDB" id="A0A2I3MGG9"/>
<keyword evidence="10" id="KW-1185">Reference proteome</keyword>
<reference evidence="9" key="3">
    <citation type="submission" date="2025-09" db="UniProtKB">
        <authorList>
            <consortium name="Ensembl"/>
        </authorList>
    </citation>
    <scope>IDENTIFICATION</scope>
</reference>
<reference evidence="9 10" key="1">
    <citation type="submission" date="2012-03" db="EMBL/GenBank/DDBJ databases">
        <title>Whole Genome Assembly of Papio anubis.</title>
        <authorList>
            <person name="Liu Y.L."/>
            <person name="Abraham K.A."/>
            <person name="Akbar H.A."/>
            <person name="Ali S.A."/>
            <person name="Anosike U.A."/>
            <person name="Aqrawi P.A."/>
            <person name="Arias F.A."/>
            <person name="Attaway T.A."/>
            <person name="Awwad R.A."/>
            <person name="Babu C.B."/>
            <person name="Bandaranaike D.B."/>
            <person name="Battles P.B."/>
            <person name="Bell A.B."/>
            <person name="Beltran B.B."/>
            <person name="Berhane-Mersha D.B."/>
            <person name="Bess C.B."/>
            <person name="Bickham C.B."/>
            <person name="Bolden T.B."/>
            <person name="Carter K.C."/>
            <person name="Chau D.C."/>
            <person name="Chavez A.C."/>
            <person name="Clerc-Blankenburg K.C."/>
            <person name="Coyle M.C."/>
            <person name="Dao M.D."/>
            <person name="Davila M.L.D."/>
            <person name="Davy-Carroll L.D."/>
            <person name="Denson S.D."/>
            <person name="Dinh H.D."/>
            <person name="Fernandez S.F."/>
            <person name="Fernando P.F."/>
            <person name="Forbes L.F."/>
            <person name="Francis C.F."/>
            <person name="Francisco L.F."/>
            <person name="Fu Q.F."/>
            <person name="Garcia-Iii R.G."/>
            <person name="Garrett T.G."/>
            <person name="Gross S.G."/>
            <person name="Gubbala S.G."/>
            <person name="Hirani K.H."/>
            <person name="Hogues M.H."/>
            <person name="Hollins B.H."/>
            <person name="Jackson L.J."/>
            <person name="Javaid M.J."/>
            <person name="Jhangiani S.J."/>
            <person name="Johnson A.J."/>
            <person name="Johnson B.J."/>
            <person name="Jones J.J."/>
            <person name="Joshi V.J."/>
            <person name="Kalu J.K."/>
            <person name="Khan N.K."/>
            <person name="Korchina V.K."/>
            <person name="Kovar C.K."/>
            <person name="Lago L.L."/>
            <person name="Lara F.L."/>
            <person name="Le T.-K.L."/>
            <person name="Lee S.L."/>
            <person name="Legall-Iii F.L."/>
            <person name="Lemon S.L."/>
            <person name="Liu J.L."/>
            <person name="Liu Y.-S.L."/>
            <person name="Liyanage D.L."/>
            <person name="Lopez J.L."/>
            <person name="Lorensuhewa L.L."/>
            <person name="Mata R.M."/>
            <person name="Mathew T.M."/>
            <person name="Mercado C.M."/>
            <person name="Mercado I.M."/>
            <person name="Morales K.M."/>
            <person name="Morgan M.M."/>
            <person name="Munidasa M.M."/>
            <person name="Ngo D.N."/>
            <person name="Nguyen L.N."/>
            <person name="Nguyen T.N."/>
            <person name="Nguyen N.N."/>
            <person name="Obregon M.O."/>
            <person name="Okwuonu G.O."/>
            <person name="Ongeri F.O."/>
            <person name="Onwere C.O."/>
            <person name="Osifeso I.O."/>
            <person name="Parra A.P."/>
            <person name="Patil S.P."/>
            <person name="Perez A.P."/>
            <person name="Perez Y.P."/>
            <person name="Pham C.P."/>
            <person name="Pu L.-L.P."/>
            <person name="Puazo M.P."/>
            <person name="Quiroz J.Q."/>
            <person name="Rouhana J.R."/>
            <person name="Ruiz M.R."/>
            <person name="Ruiz S.-J.R."/>
            <person name="Saada N.S."/>
            <person name="Santibanez J.S."/>
            <person name="Scheel M.S."/>
            <person name="Schneider B.S."/>
            <person name="Simmons D.S."/>
            <person name="Sisson I.S."/>
            <person name="Tang L.-Y.T."/>
            <person name="Thornton R.T."/>
            <person name="Tisius J.T."/>
            <person name="Toledanes G.T."/>
            <person name="Trejos Z.T."/>
            <person name="Usmani K.U."/>
            <person name="Varghese R.V."/>
            <person name="Vattathil S.V."/>
            <person name="Vee V.V."/>
            <person name="Walker D.W."/>
            <person name="Weissenberger G.W."/>
            <person name="White C.W."/>
            <person name="Williams A.W."/>
            <person name="Woodworth J.W."/>
            <person name="Wright R.W."/>
            <person name="Zhu Y.Z."/>
            <person name="Han Y.H."/>
            <person name="Newsham I.N."/>
            <person name="Nazareth L.N."/>
            <person name="Worley K.W."/>
            <person name="Muzny D.M."/>
            <person name="Rogers J.R."/>
            <person name="Gibbs R.G."/>
        </authorList>
    </citation>
    <scope>NUCLEOTIDE SEQUENCE [LARGE SCALE GENOMIC DNA]</scope>
</reference>